<reference evidence="1 2" key="1">
    <citation type="submission" date="2014-07" db="EMBL/GenBank/DDBJ databases">
        <title>Methanogenic archaea and the global carbon cycle.</title>
        <authorList>
            <person name="Henriksen J.R."/>
            <person name="Luke J."/>
            <person name="Reinhart S."/>
            <person name="Benedict M.N."/>
            <person name="Youngblut N.D."/>
            <person name="Metcalf M.E."/>
            <person name="Whitaker R.J."/>
            <person name="Metcalf W.W."/>
        </authorList>
    </citation>
    <scope>NUCLEOTIDE SEQUENCE [LARGE SCALE GENOMIC DNA]</scope>
    <source>
        <strain evidence="1 2">WWM610</strain>
    </source>
</reference>
<dbReference type="RefSeq" id="WP_048047460.1">
    <property type="nucleotide sequence ID" value="NZ_CP009509.1"/>
</dbReference>
<proteinExistence type="predicted"/>
<dbReference type="Proteomes" id="UP000033058">
    <property type="component" value="Chromosome"/>
</dbReference>
<accession>A0A0E3LG31</accession>
<dbReference type="GeneID" id="24852602"/>
<protein>
    <submittedName>
        <fullName evidence="1">Uncharacterized protein</fullName>
    </submittedName>
</protein>
<evidence type="ECO:0000313" key="1">
    <source>
        <dbReference type="EMBL" id="AKB41811.1"/>
    </source>
</evidence>
<dbReference type="HOGENOM" id="CLU_1253574_0_0_2"/>
<organism evidence="1 2">
    <name type="scientific">Methanosarcina mazei WWM610</name>
    <dbReference type="NCBI Taxonomy" id="1434117"/>
    <lineage>
        <taxon>Archaea</taxon>
        <taxon>Methanobacteriati</taxon>
        <taxon>Methanobacteriota</taxon>
        <taxon>Stenosarchaea group</taxon>
        <taxon>Methanomicrobia</taxon>
        <taxon>Methanosarcinales</taxon>
        <taxon>Methanosarcinaceae</taxon>
        <taxon>Methanosarcina</taxon>
    </lineage>
</organism>
<gene>
    <name evidence="1" type="ORF">MSMAW_2820</name>
</gene>
<sequence>MKRTSTEWKQKRAEFVKGKVCAWCGSPDRLCVFTPGVSSPAEIRSGIYNLAYTRFKEVYREKYQQFEYILTGKHRHKSHPAWHRASTIHKIEPDHSDLEEQIIERLIEDRGEGNFKQLYHEWLAENGIEELIEEEIKKAEEESASFEHAIVLCKSCHFASMKGMEICPRCRKRYKSSRYETCFDCLPEEKKKDILARQNEKKS</sequence>
<dbReference type="AlphaFoldDB" id="A0A0E3LG31"/>
<name>A0A0E3LG31_METMZ</name>
<evidence type="ECO:0000313" key="2">
    <source>
        <dbReference type="Proteomes" id="UP000033058"/>
    </source>
</evidence>
<dbReference type="PATRIC" id="fig|1434117.4.peg.3578"/>
<dbReference type="EMBL" id="CP009509">
    <property type="protein sequence ID" value="AKB41811.1"/>
    <property type="molecule type" value="Genomic_DNA"/>
</dbReference>